<dbReference type="Pfam" id="PF00560">
    <property type="entry name" value="LRR_1"/>
    <property type="match status" value="1"/>
</dbReference>
<keyword evidence="5" id="KW-1185">Reference proteome</keyword>
<feature type="compositionally biased region" description="Polar residues" evidence="3">
    <location>
        <begin position="954"/>
        <end position="971"/>
    </location>
</feature>
<keyword evidence="2" id="KW-0677">Repeat</keyword>
<gene>
    <name evidence="4" type="ORF">B0T19DRAFT_352588</name>
</gene>
<evidence type="ECO:0000256" key="3">
    <source>
        <dbReference type="SAM" id="MobiDB-lite"/>
    </source>
</evidence>
<dbReference type="GO" id="GO:0005737">
    <property type="term" value="C:cytoplasm"/>
    <property type="evidence" value="ECO:0007669"/>
    <property type="project" value="TreeGrafter"/>
</dbReference>
<organism evidence="4 5">
    <name type="scientific">Cercophora scortea</name>
    <dbReference type="NCBI Taxonomy" id="314031"/>
    <lineage>
        <taxon>Eukaryota</taxon>
        <taxon>Fungi</taxon>
        <taxon>Dikarya</taxon>
        <taxon>Ascomycota</taxon>
        <taxon>Pezizomycotina</taxon>
        <taxon>Sordariomycetes</taxon>
        <taxon>Sordariomycetidae</taxon>
        <taxon>Sordariales</taxon>
        <taxon>Lasiosphaeriaceae</taxon>
        <taxon>Cercophora</taxon>
    </lineage>
</organism>
<feature type="compositionally biased region" description="Polar residues" evidence="3">
    <location>
        <begin position="107"/>
        <end position="128"/>
    </location>
</feature>
<evidence type="ECO:0000256" key="2">
    <source>
        <dbReference type="ARBA" id="ARBA00022737"/>
    </source>
</evidence>
<dbReference type="InterPro" id="IPR003591">
    <property type="entry name" value="Leu-rich_rpt_typical-subtyp"/>
</dbReference>
<feature type="region of interest" description="Disordered" evidence="3">
    <location>
        <begin position="1"/>
        <end position="162"/>
    </location>
</feature>
<comment type="caution">
    <text evidence="4">The sequence shown here is derived from an EMBL/GenBank/DDBJ whole genome shotgun (WGS) entry which is preliminary data.</text>
</comment>
<dbReference type="PANTHER" id="PTHR48051:SF27">
    <property type="entry name" value="LEUCINE-RICH REPEAT-CONTAINING PROTEIN 40"/>
    <property type="match status" value="1"/>
</dbReference>
<dbReference type="SMART" id="SM00364">
    <property type="entry name" value="LRR_BAC"/>
    <property type="match status" value="7"/>
</dbReference>
<evidence type="ECO:0000313" key="4">
    <source>
        <dbReference type="EMBL" id="KAK3332289.1"/>
    </source>
</evidence>
<dbReference type="PANTHER" id="PTHR48051">
    <property type="match status" value="1"/>
</dbReference>
<feature type="compositionally biased region" description="Polar residues" evidence="3">
    <location>
        <begin position="66"/>
        <end position="75"/>
    </location>
</feature>
<feature type="compositionally biased region" description="Low complexity" evidence="3">
    <location>
        <begin position="268"/>
        <end position="294"/>
    </location>
</feature>
<proteinExistence type="predicted"/>
<protein>
    <recommendedName>
        <fullName evidence="6">Leucine-rich repeat-containing protein 40</fullName>
    </recommendedName>
</protein>
<feature type="compositionally biased region" description="Polar residues" evidence="3">
    <location>
        <begin position="917"/>
        <end position="934"/>
    </location>
</feature>
<dbReference type="SMART" id="SM00369">
    <property type="entry name" value="LRR_TYP"/>
    <property type="match status" value="9"/>
</dbReference>
<dbReference type="PROSITE" id="PS51450">
    <property type="entry name" value="LRR"/>
    <property type="match status" value="2"/>
</dbReference>
<dbReference type="EMBL" id="JAUEPO010000002">
    <property type="protein sequence ID" value="KAK3332289.1"/>
    <property type="molecule type" value="Genomic_DNA"/>
</dbReference>
<feature type="compositionally biased region" description="Low complexity" evidence="3">
    <location>
        <begin position="432"/>
        <end position="465"/>
    </location>
</feature>
<feature type="region of interest" description="Disordered" evidence="3">
    <location>
        <begin position="386"/>
        <end position="465"/>
    </location>
</feature>
<dbReference type="InterPro" id="IPR001611">
    <property type="entry name" value="Leu-rich_rpt"/>
</dbReference>
<feature type="region of interest" description="Disordered" evidence="3">
    <location>
        <begin position="244"/>
        <end position="298"/>
    </location>
</feature>
<dbReference type="Proteomes" id="UP001286456">
    <property type="component" value="Unassembled WGS sequence"/>
</dbReference>
<name>A0AAE0IW00_9PEZI</name>
<dbReference type="InterPro" id="IPR050216">
    <property type="entry name" value="LRR_domain-containing"/>
</dbReference>
<evidence type="ECO:0008006" key="6">
    <source>
        <dbReference type="Google" id="ProtNLM"/>
    </source>
</evidence>
<feature type="compositionally biased region" description="Low complexity" evidence="3">
    <location>
        <begin position="76"/>
        <end position="92"/>
    </location>
</feature>
<reference evidence="4" key="1">
    <citation type="journal article" date="2023" name="Mol. Phylogenet. Evol.">
        <title>Genome-scale phylogeny and comparative genomics of the fungal order Sordariales.</title>
        <authorList>
            <person name="Hensen N."/>
            <person name="Bonometti L."/>
            <person name="Westerberg I."/>
            <person name="Brannstrom I.O."/>
            <person name="Guillou S."/>
            <person name="Cros-Aarteil S."/>
            <person name="Calhoun S."/>
            <person name="Haridas S."/>
            <person name="Kuo A."/>
            <person name="Mondo S."/>
            <person name="Pangilinan J."/>
            <person name="Riley R."/>
            <person name="LaButti K."/>
            <person name="Andreopoulos B."/>
            <person name="Lipzen A."/>
            <person name="Chen C."/>
            <person name="Yan M."/>
            <person name="Daum C."/>
            <person name="Ng V."/>
            <person name="Clum A."/>
            <person name="Steindorff A."/>
            <person name="Ohm R.A."/>
            <person name="Martin F."/>
            <person name="Silar P."/>
            <person name="Natvig D.O."/>
            <person name="Lalanne C."/>
            <person name="Gautier V."/>
            <person name="Ament-Velasquez S.L."/>
            <person name="Kruys A."/>
            <person name="Hutchinson M.I."/>
            <person name="Powell A.J."/>
            <person name="Barry K."/>
            <person name="Miller A.N."/>
            <person name="Grigoriev I.V."/>
            <person name="Debuchy R."/>
            <person name="Gladieux P."/>
            <person name="Hiltunen Thoren M."/>
            <person name="Johannesson H."/>
        </authorList>
    </citation>
    <scope>NUCLEOTIDE SEQUENCE</scope>
    <source>
        <strain evidence="4">SMH4131-1</strain>
    </source>
</reference>
<dbReference type="Gene3D" id="3.80.10.10">
    <property type="entry name" value="Ribonuclease Inhibitor"/>
    <property type="match status" value="4"/>
</dbReference>
<evidence type="ECO:0000313" key="5">
    <source>
        <dbReference type="Proteomes" id="UP001286456"/>
    </source>
</evidence>
<dbReference type="Pfam" id="PF13516">
    <property type="entry name" value="LRR_6"/>
    <property type="match status" value="1"/>
</dbReference>
<dbReference type="AlphaFoldDB" id="A0AAE0IW00"/>
<feature type="region of interest" description="Disordered" evidence="3">
    <location>
        <begin position="893"/>
        <end position="971"/>
    </location>
</feature>
<evidence type="ECO:0000256" key="1">
    <source>
        <dbReference type="ARBA" id="ARBA00022614"/>
    </source>
</evidence>
<dbReference type="SUPFAM" id="SSF52058">
    <property type="entry name" value="L domain-like"/>
    <property type="match status" value="2"/>
</dbReference>
<keyword evidence="1" id="KW-0433">Leucine-rich repeat</keyword>
<feature type="region of interest" description="Disordered" evidence="3">
    <location>
        <begin position="192"/>
        <end position="211"/>
    </location>
</feature>
<feature type="compositionally biased region" description="Polar residues" evidence="3">
    <location>
        <begin position="408"/>
        <end position="431"/>
    </location>
</feature>
<feature type="compositionally biased region" description="Low complexity" evidence="3">
    <location>
        <begin position="30"/>
        <end position="39"/>
    </location>
</feature>
<accession>A0AAE0IW00</accession>
<dbReference type="InterPro" id="IPR032675">
    <property type="entry name" value="LRR_dom_sf"/>
</dbReference>
<reference evidence="4" key="2">
    <citation type="submission" date="2023-06" db="EMBL/GenBank/DDBJ databases">
        <authorList>
            <consortium name="Lawrence Berkeley National Laboratory"/>
            <person name="Haridas S."/>
            <person name="Hensen N."/>
            <person name="Bonometti L."/>
            <person name="Westerberg I."/>
            <person name="Brannstrom I.O."/>
            <person name="Guillou S."/>
            <person name="Cros-Aarteil S."/>
            <person name="Calhoun S."/>
            <person name="Kuo A."/>
            <person name="Mondo S."/>
            <person name="Pangilinan J."/>
            <person name="Riley R."/>
            <person name="Labutti K."/>
            <person name="Andreopoulos B."/>
            <person name="Lipzen A."/>
            <person name="Chen C."/>
            <person name="Yanf M."/>
            <person name="Daum C."/>
            <person name="Ng V."/>
            <person name="Clum A."/>
            <person name="Steindorff A."/>
            <person name="Ohm R."/>
            <person name="Martin F."/>
            <person name="Silar P."/>
            <person name="Natvig D."/>
            <person name="Lalanne C."/>
            <person name="Gautier V."/>
            <person name="Ament-Velasquez S.L."/>
            <person name="Kruys A."/>
            <person name="Hutchinson M.I."/>
            <person name="Powell A.J."/>
            <person name="Barry K."/>
            <person name="Miller A.N."/>
            <person name="Grigoriev I.V."/>
            <person name="Debuchy R."/>
            <person name="Gladieux P."/>
            <person name="Thoren M.H."/>
            <person name="Johannesson H."/>
        </authorList>
    </citation>
    <scope>NUCLEOTIDE SEQUENCE</scope>
    <source>
        <strain evidence="4">SMH4131-1</strain>
    </source>
</reference>
<sequence length="1218" mass="130576">MDDQQRHAQPPTGIPRPSKLPVQSSASKLPIPRSSSIRHSPSRETLATPGGTLRNPKLRAAPSRDQLLQNTALTRTPQQQQQHQQPASATSHFRAVSSPQARAPLPLSQTPGSAQRTSRYTSNSNVASPQRPARTPVAQPPSHVPQPGSAIRAGPRRQPSQQWISATTAGVQEEAALFGAPETTTHAEQLETSNGAAFDTARGSALKPRPSLAERTIETLSQLPSSPSVRGKVGAASFYSHETGVAGAAGTTGRRRQSRPSSRDSHSRPGSSHQSSGSSRGPSRNGSRPNSSSGTDETISNFRASISTYKNNLSTIESTPLRARKSIHSLQSLQTPSAIAMPGRNVLSSVNRGRSPVAVAAAPAIPRSRTPSPEKRVPDVSTSRFGAKTMAARPTKRPSINGLFRKPSVSTLNKTTVVETTSRKISSASQRSTATSNASSIPSSASMRSASTALTTDSTDSAASLGARKSSAALREQIAKAKAAKRAALQQISATDPVMESEEPPLIPTDHTFDFGLNNDPFNQRRDDQSQAKVLQARLESARTSGRLNIAAMGLREIPAEVMNMYNLDSISGSGGAWAESVDLSRFVAADNELEMISDAIFPDVDPQDMADDEDSQGNIFAGLETLDLHGNMLIALPMGLRRLSLLTSLNLSQNRLANNCLEVVSAITSLRDLKLGGNLFYGPLDPLFSRLVNLEILDFHGNNISSLPSNFGDLARLRVLNISENAFETLPFEILSTLPLTELSARKNQLGGVLFQGSVESMPNLKALDVSSNQLSHLRLPSEGRSILMPALHSICLSMNRLQCLPDVSNWTGLVTLAADENSINAIPEGFTSLQELRSADFSSNDIRVIPAEIGRMTSLATIRLSGNPLREKKFSSMDTDEMKTILAQRLEPPPAHLEPELEPSPVGDGTWDAHPSNSHPLTQQGAVTTPTDAPNAAEDVDDSRSEDDFATPPTSAHNSPVRSRSHTLTGQTWPIKAGGILDRSNTQIASLHPVICSKVAANHRVNEIQLHHNLFTVFPDSLSFFAETLTALSLSHNQLTGEMYLGGTSGNEGLDLPLLKELNMASNHLTGLGPLVAHLRAPNLQKLDVSFNRIASLPQGTQLRDAFPNLAVLLMSNNHLAELEPESIKGIRIVDASNNDIAHLNPRLGLLGGSVGLEKLDVSGNRFRVPRFSVLERGTDATLRWLRGRVPVAEMGAWKGVDGDGDGHDTSLTDLD</sequence>